<feature type="signal peptide" evidence="1">
    <location>
        <begin position="1"/>
        <end position="22"/>
    </location>
</feature>
<proteinExistence type="predicted"/>
<feature type="chain" id="PRO_5001986087" evidence="1">
    <location>
        <begin position="23"/>
        <end position="73"/>
    </location>
</feature>
<name>A0A0A1MIK2_9BACI</name>
<dbReference type="EMBL" id="CDGG01000001">
    <property type="protein sequence ID" value="CEI82898.1"/>
    <property type="molecule type" value="Genomic_DNA"/>
</dbReference>
<sequence>MKKVLVFILCAFFLLAALSACQKEYTGEYTEWGEKTNSNATELLENHDIPYEIRNEIIYIPEDAFDAAIYCCS</sequence>
<reference evidence="2 3" key="1">
    <citation type="submission" date="2014-11" db="EMBL/GenBank/DDBJ databases">
        <authorList>
            <person name="Urmite Genomes Urmite Genomes"/>
        </authorList>
    </citation>
    <scope>NUCLEOTIDE SEQUENCE [LARGE SCALE GENOMIC DNA]</scope>
    <source>
        <strain evidence="2 3">Oc5</strain>
    </source>
</reference>
<protein>
    <submittedName>
        <fullName evidence="2">Uncharacterized protein</fullName>
    </submittedName>
</protein>
<accession>A0A0A1MIK2</accession>
<gene>
    <name evidence="2" type="ORF">BN997_02785</name>
</gene>
<keyword evidence="1" id="KW-0732">Signal</keyword>
<dbReference type="OrthoDB" id="2357160at2"/>
<dbReference type="RefSeq" id="WP_042532974.1">
    <property type="nucleotide sequence ID" value="NZ_CDGG01000001.1"/>
</dbReference>
<keyword evidence="3" id="KW-1185">Reference proteome</keyword>
<evidence type="ECO:0000256" key="1">
    <source>
        <dbReference type="SAM" id="SignalP"/>
    </source>
</evidence>
<dbReference type="PROSITE" id="PS51257">
    <property type="entry name" value="PROKAR_LIPOPROTEIN"/>
    <property type="match status" value="1"/>
</dbReference>
<organism evidence="2 3">
    <name type="scientific">Oceanobacillus oncorhynchi</name>
    <dbReference type="NCBI Taxonomy" id="545501"/>
    <lineage>
        <taxon>Bacteria</taxon>
        <taxon>Bacillati</taxon>
        <taxon>Bacillota</taxon>
        <taxon>Bacilli</taxon>
        <taxon>Bacillales</taxon>
        <taxon>Bacillaceae</taxon>
        <taxon>Oceanobacillus</taxon>
    </lineage>
</organism>
<dbReference type="AlphaFoldDB" id="A0A0A1MIK2"/>
<evidence type="ECO:0000313" key="2">
    <source>
        <dbReference type="EMBL" id="CEI82898.1"/>
    </source>
</evidence>
<evidence type="ECO:0000313" key="3">
    <source>
        <dbReference type="Proteomes" id="UP000040453"/>
    </source>
</evidence>
<dbReference type="Proteomes" id="UP000040453">
    <property type="component" value="Unassembled WGS sequence"/>
</dbReference>